<dbReference type="EMBL" id="AVOT02011200">
    <property type="protein sequence ID" value="MBW0491663.1"/>
    <property type="molecule type" value="Genomic_DNA"/>
</dbReference>
<comment type="caution">
    <text evidence="1">The sequence shown here is derived from an EMBL/GenBank/DDBJ whole genome shotgun (WGS) entry which is preliminary data.</text>
</comment>
<reference evidence="1" key="1">
    <citation type="submission" date="2021-03" db="EMBL/GenBank/DDBJ databases">
        <title>Draft genome sequence of rust myrtle Austropuccinia psidii MF-1, a brazilian biotype.</title>
        <authorList>
            <person name="Quecine M.C."/>
            <person name="Pachon D.M.R."/>
            <person name="Bonatelli M.L."/>
            <person name="Correr F.H."/>
            <person name="Franceschini L.M."/>
            <person name="Leite T.F."/>
            <person name="Margarido G.R.A."/>
            <person name="Almeida C.A."/>
            <person name="Ferrarezi J.A."/>
            <person name="Labate C.A."/>
        </authorList>
    </citation>
    <scope>NUCLEOTIDE SEQUENCE</scope>
    <source>
        <strain evidence="1">MF-1</strain>
    </source>
</reference>
<evidence type="ECO:0000313" key="2">
    <source>
        <dbReference type="Proteomes" id="UP000765509"/>
    </source>
</evidence>
<accession>A0A9Q3H4J5</accession>
<evidence type="ECO:0000313" key="1">
    <source>
        <dbReference type="EMBL" id="MBW0491663.1"/>
    </source>
</evidence>
<gene>
    <name evidence="1" type="ORF">O181_031378</name>
</gene>
<dbReference type="AlphaFoldDB" id="A0A9Q3H4J5"/>
<name>A0A9Q3H4J5_9BASI</name>
<dbReference type="Proteomes" id="UP000765509">
    <property type="component" value="Unassembled WGS sequence"/>
</dbReference>
<proteinExistence type="predicted"/>
<sequence>MKVITIWGDNSIYSPLKVLNMGLQSTRHLLFSSGEVTLLYSLGPPTMGPKASIWSLGLPGTPAKLFLGDSKSPHGPRTVKTPIWPKFQGHQELAIDLPIQKMEEKRHFGTITQGIWEQDPSFQDHQDMQEKPS</sequence>
<keyword evidence="2" id="KW-1185">Reference proteome</keyword>
<organism evidence="1 2">
    <name type="scientific">Austropuccinia psidii MF-1</name>
    <dbReference type="NCBI Taxonomy" id="1389203"/>
    <lineage>
        <taxon>Eukaryota</taxon>
        <taxon>Fungi</taxon>
        <taxon>Dikarya</taxon>
        <taxon>Basidiomycota</taxon>
        <taxon>Pucciniomycotina</taxon>
        <taxon>Pucciniomycetes</taxon>
        <taxon>Pucciniales</taxon>
        <taxon>Sphaerophragmiaceae</taxon>
        <taxon>Austropuccinia</taxon>
    </lineage>
</organism>
<protein>
    <submittedName>
        <fullName evidence="1">Uncharacterized protein</fullName>
    </submittedName>
</protein>